<proteinExistence type="predicted"/>
<gene>
    <name evidence="1" type="ORF">A8C56_17150</name>
</gene>
<dbReference type="STRING" id="1176587.A8C56_17150"/>
<accession>A0A1A9I562</accession>
<evidence type="ECO:0000313" key="1">
    <source>
        <dbReference type="EMBL" id="ANH82465.1"/>
    </source>
</evidence>
<name>A0A1A9I562_9BACT</name>
<reference evidence="1 2" key="1">
    <citation type="submission" date="2016-05" db="EMBL/GenBank/DDBJ databases">
        <title>Niabella ginsenosidivorans BS26 whole genome sequencing.</title>
        <authorList>
            <person name="Im W.T."/>
            <person name="Siddiqi M.Z."/>
        </authorList>
    </citation>
    <scope>NUCLEOTIDE SEQUENCE [LARGE SCALE GENOMIC DNA]</scope>
    <source>
        <strain evidence="1 2">BS26</strain>
    </source>
</reference>
<dbReference type="Proteomes" id="UP000077667">
    <property type="component" value="Chromosome"/>
</dbReference>
<dbReference type="KEGG" id="nia:A8C56_17150"/>
<keyword evidence="2" id="KW-1185">Reference proteome</keyword>
<protein>
    <submittedName>
        <fullName evidence="1">Uncharacterized protein</fullName>
    </submittedName>
</protein>
<evidence type="ECO:0000313" key="2">
    <source>
        <dbReference type="Proteomes" id="UP000077667"/>
    </source>
</evidence>
<dbReference type="AlphaFoldDB" id="A0A1A9I562"/>
<sequence>MICADLLPGRQTPTVACGSANNRYPVFSFGSSIPSGHWQHLLNDSFNIGALRAFLRLWLFAATDIWLPSSWVFT</sequence>
<organism evidence="1 2">
    <name type="scientific">Niabella ginsenosidivorans</name>
    <dbReference type="NCBI Taxonomy" id="1176587"/>
    <lineage>
        <taxon>Bacteria</taxon>
        <taxon>Pseudomonadati</taxon>
        <taxon>Bacteroidota</taxon>
        <taxon>Chitinophagia</taxon>
        <taxon>Chitinophagales</taxon>
        <taxon>Chitinophagaceae</taxon>
        <taxon>Niabella</taxon>
    </lineage>
</organism>
<dbReference type="EMBL" id="CP015772">
    <property type="protein sequence ID" value="ANH82465.1"/>
    <property type="molecule type" value="Genomic_DNA"/>
</dbReference>